<protein>
    <submittedName>
        <fullName evidence="3">Lysophospholipase L1</fullName>
    </submittedName>
</protein>
<dbReference type="Proteomes" id="UP000198670">
    <property type="component" value="Unassembled WGS sequence"/>
</dbReference>
<evidence type="ECO:0000313" key="4">
    <source>
        <dbReference type="Proteomes" id="UP000198670"/>
    </source>
</evidence>
<reference evidence="3 4" key="1">
    <citation type="submission" date="2016-10" db="EMBL/GenBank/DDBJ databases">
        <authorList>
            <person name="de Groot N.N."/>
        </authorList>
    </citation>
    <scope>NUCLEOTIDE SEQUENCE [LARGE SCALE GENOMIC DNA]</scope>
    <source>
        <strain evidence="3 4">RK1</strain>
    </source>
</reference>
<evidence type="ECO:0000256" key="1">
    <source>
        <dbReference type="SAM" id="Phobius"/>
    </source>
</evidence>
<dbReference type="InterPro" id="IPR013830">
    <property type="entry name" value="SGNH_hydro"/>
</dbReference>
<name>A0A1I3HIU7_9SPHI</name>
<dbReference type="Gene3D" id="3.40.50.1110">
    <property type="entry name" value="SGNH hydrolase"/>
    <property type="match status" value="1"/>
</dbReference>
<feature type="transmembrane region" description="Helical" evidence="1">
    <location>
        <begin position="6"/>
        <end position="23"/>
    </location>
</feature>
<keyword evidence="1" id="KW-0812">Transmembrane</keyword>
<keyword evidence="1" id="KW-1133">Transmembrane helix</keyword>
<dbReference type="GO" id="GO:0016788">
    <property type="term" value="F:hydrolase activity, acting on ester bonds"/>
    <property type="evidence" value="ECO:0007669"/>
    <property type="project" value="UniProtKB-ARBA"/>
</dbReference>
<dbReference type="SUPFAM" id="SSF52266">
    <property type="entry name" value="SGNH hydrolase"/>
    <property type="match status" value="1"/>
</dbReference>
<keyword evidence="4" id="KW-1185">Reference proteome</keyword>
<proteinExistence type="predicted"/>
<gene>
    <name evidence="3" type="ORF">SAMN05444682_103377</name>
</gene>
<dbReference type="Pfam" id="PF13472">
    <property type="entry name" value="Lipase_GDSL_2"/>
    <property type="match status" value="1"/>
</dbReference>
<sequence length="232" mass="26187">MKSEKMYVYFSTVIIFVAIVASTRPKLPKLFLIGDSISIQYGPYLQQYLDGIAELERKENDGSAEKNLDVPTGANGGDSRMVLAYLRKKIANRDFKPDYLLLNCGLHDIKRDINGSGTQVDSAAYRQNLLAIHNLLAMHDIQLIWMRTTMVIDSVHNQRSNAFKRYAADLDAFNRIADEVCAAKKIPVIDLYSLSIALGREEVIDHVHYQVPARMAQAGYIAGFLQNYLTKR</sequence>
<dbReference type="InterPro" id="IPR036514">
    <property type="entry name" value="SGNH_hydro_sf"/>
</dbReference>
<organism evidence="3 4">
    <name type="scientific">Parapedobacter indicus</name>
    <dbReference type="NCBI Taxonomy" id="1477437"/>
    <lineage>
        <taxon>Bacteria</taxon>
        <taxon>Pseudomonadati</taxon>
        <taxon>Bacteroidota</taxon>
        <taxon>Sphingobacteriia</taxon>
        <taxon>Sphingobacteriales</taxon>
        <taxon>Sphingobacteriaceae</taxon>
        <taxon>Parapedobacter</taxon>
    </lineage>
</organism>
<dbReference type="CDD" id="cd00229">
    <property type="entry name" value="SGNH_hydrolase"/>
    <property type="match status" value="1"/>
</dbReference>
<keyword evidence="1" id="KW-0472">Membrane</keyword>
<feature type="domain" description="SGNH hydrolase-type esterase" evidence="2">
    <location>
        <begin position="32"/>
        <end position="195"/>
    </location>
</feature>
<dbReference type="EMBL" id="FOQO01000003">
    <property type="protein sequence ID" value="SFI35487.1"/>
    <property type="molecule type" value="Genomic_DNA"/>
</dbReference>
<evidence type="ECO:0000313" key="3">
    <source>
        <dbReference type="EMBL" id="SFI35487.1"/>
    </source>
</evidence>
<dbReference type="STRING" id="1477437.SAMN05444682_103377"/>
<dbReference type="AlphaFoldDB" id="A0A1I3HIU7"/>
<dbReference type="RefSeq" id="WP_090626144.1">
    <property type="nucleotide sequence ID" value="NZ_FOQO01000003.1"/>
</dbReference>
<dbReference type="OrthoDB" id="1953620at2"/>
<accession>A0A1I3HIU7</accession>
<evidence type="ECO:0000259" key="2">
    <source>
        <dbReference type="Pfam" id="PF13472"/>
    </source>
</evidence>